<dbReference type="AlphaFoldDB" id="A0A0A3I506"/>
<accession>A0A0A3I506</accession>
<evidence type="ECO:0000256" key="1">
    <source>
        <dbReference type="SAM" id="Phobius"/>
    </source>
</evidence>
<name>A0A0A3I506_9BACL</name>
<dbReference type="STRING" id="1384049.CD29_13975"/>
<reference evidence="2 3" key="1">
    <citation type="submission" date="2014-02" db="EMBL/GenBank/DDBJ databases">
        <title>Draft genome sequence of Lysinibacillus manganicus DSM 26584T.</title>
        <authorList>
            <person name="Zhang F."/>
            <person name="Wang G."/>
            <person name="Zhang L."/>
        </authorList>
    </citation>
    <scope>NUCLEOTIDE SEQUENCE [LARGE SCALE GENOMIC DNA]</scope>
    <source>
        <strain evidence="2 3">DSM 26584</strain>
    </source>
</reference>
<feature type="transmembrane region" description="Helical" evidence="1">
    <location>
        <begin position="26"/>
        <end position="46"/>
    </location>
</feature>
<dbReference type="EMBL" id="JPVN01000016">
    <property type="protein sequence ID" value="KGR77753.1"/>
    <property type="molecule type" value="Genomic_DNA"/>
</dbReference>
<evidence type="ECO:0008006" key="4">
    <source>
        <dbReference type="Google" id="ProtNLM"/>
    </source>
</evidence>
<evidence type="ECO:0000313" key="2">
    <source>
        <dbReference type="EMBL" id="KGR77753.1"/>
    </source>
</evidence>
<dbReference type="eggNOG" id="COG4729">
    <property type="taxonomic scope" value="Bacteria"/>
</dbReference>
<keyword evidence="1" id="KW-0472">Membrane</keyword>
<dbReference type="Pfam" id="PF08905">
    <property type="entry name" value="DUF1850"/>
    <property type="match status" value="1"/>
</dbReference>
<proteinExistence type="predicted"/>
<comment type="caution">
    <text evidence="2">The sequence shown here is derived from an EMBL/GenBank/DDBJ whole genome shotgun (WGS) entry which is preliminary data.</text>
</comment>
<gene>
    <name evidence="2" type="ORF">CD29_13975</name>
</gene>
<keyword evidence="1" id="KW-0812">Transmembrane</keyword>
<dbReference type="Proteomes" id="UP000030416">
    <property type="component" value="Unassembled WGS sequence"/>
</dbReference>
<protein>
    <recommendedName>
        <fullName evidence="4">DUF1850 domain-containing protein</fullName>
    </recommendedName>
</protein>
<keyword evidence="3" id="KW-1185">Reference proteome</keyword>
<organism evidence="2 3">
    <name type="scientific">Ureibacillus manganicus DSM 26584</name>
    <dbReference type="NCBI Taxonomy" id="1384049"/>
    <lineage>
        <taxon>Bacteria</taxon>
        <taxon>Bacillati</taxon>
        <taxon>Bacillota</taxon>
        <taxon>Bacilli</taxon>
        <taxon>Bacillales</taxon>
        <taxon>Caryophanaceae</taxon>
        <taxon>Ureibacillus</taxon>
    </lineage>
</organism>
<dbReference type="InterPro" id="IPR015001">
    <property type="entry name" value="DUF1850"/>
</dbReference>
<sequence>MLKADLLLQYIQGLKSISMNKNKRRWFWSIAALILLTIFFIKIPVFSFEFEDRTYYLIDQTFQLKWIHSVEKEEWIETYKKSEDQLLLTETYFKTFGAGVPSNSENTELVNGFVKMDIDLKYPELNLTVSENVQTTILTDDREIPIYTFTSDYATVHITSKSIYLWQLISGGLL</sequence>
<evidence type="ECO:0000313" key="3">
    <source>
        <dbReference type="Proteomes" id="UP000030416"/>
    </source>
</evidence>
<keyword evidence="1" id="KW-1133">Transmembrane helix</keyword>